<sequence>MSRVVSSRKSESALVGIHGRSPLSVSGWLCYAESAPPVFESEDPPSWRLHAHAPRSRAGVSDDSPVSSFFSSENANGIEHVSARSYWKFNPRAFSRAIRKKWRQRTIRSALIRIREIPEQVEDMLSQTASDLSMEVDGGVFLMQGRLRDFSPQGERAARTLEMLPLQFATSVEANLMGAAAVVRQTVSDVTAELGTKDFEDEEIVQELQFIPQKVKDIADEEIPRAVHASLAELQQKLDTALAFLSGSNAVKEKELLQQKLLRQVPAVLEEKITATRLVAEDNIVDAVADLRSEFVPNQWIVEALLRAKSGGVIAGMVASEAAPVEPGTEQQALVAPEPEPEKGAERHEGDEGNGGDEGAENDESVEGDVQLHDPPEDGEHYANPGSMGHPEMCTRPCLFFSAGQCQNRSNCDFCHLPHTRRPTHLDKRNRELLRSLSNEEKLATILPILREKLRNHCHNPRTFDLLTQLETSATPDALEAFSTTSSKQVARGERTLKSALRAVTLRSLLTMLLRMLPREHLARHIIEAMIQSLRSAA</sequence>
<evidence type="ECO:0000256" key="1">
    <source>
        <dbReference type="PROSITE-ProRule" id="PRU00723"/>
    </source>
</evidence>
<dbReference type="Proteomes" id="UP001178507">
    <property type="component" value="Unassembled WGS sequence"/>
</dbReference>
<feature type="region of interest" description="Disordered" evidence="2">
    <location>
        <begin position="323"/>
        <end position="387"/>
    </location>
</feature>
<dbReference type="GO" id="GO:0008270">
    <property type="term" value="F:zinc ion binding"/>
    <property type="evidence" value="ECO:0007669"/>
    <property type="project" value="UniProtKB-KW"/>
</dbReference>
<feature type="domain" description="C3H1-type" evidence="3">
    <location>
        <begin position="392"/>
        <end position="419"/>
    </location>
</feature>
<name>A0AA36IA08_9DINO</name>
<evidence type="ECO:0000313" key="5">
    <source>
        <dbReference type="Proteomes" id="UP001178507"/>
    </source>
</evidence>
<keyword evidence="5" id="KW-1185">Reference proteome</keyword>
<feature type="compositionally biased region" description="Basic and acidic residues" evidence="2">
    <location>
        <begin position="370"/>
        <end position="381"/>
    </location>
</feature>
<accession>A0AA36IA08</accession>
<gene>
    <name evidence="4" type="ORF">EVOR1521_LOCUS10828</name>
</gene>
<proteinExistence type="predicted"/>
<evidence type="ECO:0000256" key="2">
    <source>
        <dbReference type="SAM" id="MobiDB-lite"/>
    </source>
</evidence>
<protein>
    <recommendedName>
        <fullName evidence="3">C3H1-type domain-containing protein</fullName>
    </recommendedName>
</protein>
<dbReference type="AlphaFoldDB" id="A0AA36IA08"/>
<feature type="compositionally biased region" description="Acidic residues" evidence="2">
    <location>
        <begin position="352"/>
        <end position="367"/>
    </location>
</feature>
<keyword evidence="1" id="KW-0479">Metal-binding</keyword>
<reference evidence="4" key="1">
    <citation type="submission" date="2023-08" db="EMBL/GenBank/DDBJ databases">
        <authorList>
            <person name="Chen Y."/>
            <person name="Shah S."/>
            <person name="Dougan E. K."/>
            <person name="Thang M."/>
            <person name="Chan C."/>
        </authorList>
    </citation>
    <scope>NUCLEOTIDE SEQUENCE</scope>
</reference>
<comment type="caution">
    <text evidence="4">The sequence shown here is derived from an EMBL/GenBank/DDBJ whole genome shotgun (WGS) entry which is preliminary data.</text>
</comment>
<feature type="zinc finger region" description="C3H1-type" evidence="1">
    <location>
        <begin position="392"/>
        <end position="419"/>
    </location>
</feature>
<organism evidence="4 5">
    <name type="scientific">Effrenium voratum</name>
    <dbReference type="NCBI Taxonomy" id="2562239"/>
    <lineage>
        <taxon>Eukaryota</taxon>
        <taxon>Sar</taxon>
        <taxon>Alveolata</taxon>
        <taxon>Dinophyceae</taxon>
        <taxon>Suessiales</taxon>
        <taxon>Symbiodiniaceae</taxon>
        <taxon>Effrenium</taxon>
    </lineage>
</organism>
<evidence type="ECO:0000313" key="4">
    <source>
        <dbReference type="EMBL" id="CAJ1383817.1"/>
    </source>
</evidence>
<keyword evidence="1" id="KW-0863">Zinc-finger</keyword>
<evidence type="ECO:0000259" key="3">
    <source>
        <dbReference type="PROSITE" id="PS50103"/>
    </source>
</evidence>
<keyword evidence="1" id="KW-0862">Zinc</keyword>
<dbReference type="PROSITE" id="PS50103">
    <property type="entry name" value="ZF_C3H1"/>
    <property type="match status" value="1"/>
</dbReference>
<dbReference type="InterPro" id="IPR000571">
    <property type="entry name" value="Znf_CCCH"/>
</dbReference>
<dbReference type="EMBL" id="CAUJNA010001053">
    <property type="protein sequence ID" value="CAJ1383817.1"/>
    <property type="molecule type" value="Genomic_DNA"/>
</dbReference>
<feature type="compositionally biased region" description="Basic and acidic residues" evidence="2">
    <location>
        <begin position="340"/>
        <end position="351"/>
    </location>
</feature>